<protein>
    <recommendedName>
        <fullName evidence="5">Ubiquitin-like protease family profile domain-containing protein</fullName>
    </recommendedName>
</protein>
<comment type="similarity">
    <text evidence="1">Belongs to the peptidase C48 family.</text>
</comment>
<evidence type="ECO:0000313" key="6">
    <source>
        <dbReference type="EMBL" id="KAI9162126.1"/>
    </source>
</evidence>
<evidence type="ECO:0000259" key="5">
    <source>
        <dbReference type="Pfam" id="PF02902"/>
    </source>
</evidence>
<keyword evidence="7" id="KW-1185">Reference proteome</keyword>
<dbReference type="Gene3D" id="3.40.395.10">
    <property type="entry name" value="Adenoviral Proteinase, Chain A"/>
    <property type="match status" value="1"/>
</dbReference>
<evidence type="ECO:0000256" key="2">
    <source>
        <dbReference type="ARBA" id="ARBA00022670"/>
    </source>
</evidence>
<evidence type="ECO:0000313" key="7">
    <source>
        <dbReference type="Proteomes" id="UP001064489"/>
    </source>
</evidence>
<name>A0AAD5IGZ0_ACENE</name>
<feature type="region of interest" description="Disordered" evidence="4">
    <location>
        <begin position="1"/>
        <end position="24"/>
    </location>
</feature>
<dbReference type="InterPro" id="IPR038765">
    <property type="entry name" value="Papain-like_cys_pep_sf"/>
</dbReference>
<dbReference type="AlphaFoldDB" id="A0AAD5IGZ0"/>
<gene>
    <name evidence="6" type="ORF">LWI28_024092</name>
</gene>
<accession>A0AAD5IGZ0</accession>
<keyword evidence="3" id="KW-0378">Hydrolase</keyword>
<dbReference type="SUPFAM" id="SSF54001">
    <property type="entry name" value="Cysteine proteinases"/>
    <property type="match status" value="1"/>
</dbReference>
<dbReference type="Pfam" id="PF02902">
    <property type="entry name" value="Peptidase_C48"/>
    <property type="match status" value="1"/>
</dbReference>
<reference evidence="6" key="1">
    <citation type="journal article" date="2022" name="Plant J.">
        <title>Strategies of tolerance reflected in two North American maple genomes.</title>
        <authorList>
            <person name="McEvoy S.L."/>
            <person name="Sezen U.U."/>
            <person name="Trouern-Trend A."/>
            <person name="McMahon S.M."/>
            <person name="Schaberg P.G."/>
            <person name="Yang J."/>
            <person name="Wegrzyn J.L."/>
            <person name="Swenson N.G."/>
        </authorList>
    </citation>
    <scope>NUCLEOTIDE SEQUENCE</scope>
    <source>
        <strain evidence="6">91603</strain>
    </source>
</reference>
<keyword evidence="2" id="KW-0645">Protease</keyword>
<dbReference type="EMBL" id="JAJSOW010000106">
    <property type="protein sequence ID" value="KAI9162126.1"/>
    <property type="molecule type" value="Genomic_DNA"/>
</dbReference>
<proteinExistence type="inferred from homology"/>
<dbReference type="InterPro" id="IPR003653">
    <property type="entry name" value="Peptidase_C48_C"/>
</dbReference>
<dbReference type="GO" id="GO:0006508">
    <property type="term" value="P:proteolysis"/>
    <property type="evidence" value="ECO:0007669"/>
    <property type="project" value="UniProtKB-KW"/>
</dbReference>
<reference evidence="6" key="2">
    <citation type="submission" date="2023-02" db="EMBL/GenBank/DDBJ databases">
        <authorList>
            <person name="Swenson N.G."/>
            <person name="Wegrzyn J.L."/>
            <person name="Mcevoy S.L."/>
        </authorList>
    </citation>
    <scope>NUCLEOTIDE SEQUENCE</scope>
    <source>
        <strain evidence="6">91603</strain>
        <tissue evidence="6">Leaf</tissue>
    </source>
</reference>
<evidence type="ECO:0000256" key="4">
    <source>
        <dbReference type="SAM" id="MobiDB-lite"/>
    </source>
</evidence>
<evidence type="ECO:0000256" key="1">
    <source>
        <dbReference type="ARBA" id="ARBA00005234"/>
    </source>
</evidence>
<comment type="caution">
    <text evidence="6">The sequence shown here is derived from an EMBL/GenBank/DDBJ whole genome shotgun (WGS) entry which is preliminary data.</text>
</comment>
<dbReference type="Proteomes" id="UP001064489">
    <property type="component" value="Chromosome 2"/>
</dbReference>
<dbReference type="GO" id="GO:0008234">
    <property type="term" value="F:cysteine-type peptidase activity"/>
    <property type="evidence" value="ECO:0007669"/>
    <property type="project" value="InterPro"/>
</dbReference>
<feature type="compositionally biased region" description="Polar residues" evidence="4">
    <location>
        <begin position="1"/>
        <end position="10"/>
    </location>
</feature>
<organism evidence="6 7">
    <name type="scientific">Acer negundo</name>
    <name type="common">Box elder</name>
    <dbReference type="NCBI Taxonomy" id="4023"/>
    <lineage>
        <taxon>Eukaryota</taxon>
        <taxon>Viridiplantae</taxon>
        <taxon>Streptophyta</taxon>
        <taxon>Embryophyta</taxon>
        <taxon>Tracheophyta</taxon>
        <taxon>Spermatophyta</taxon>
        <taxon>Magnoliopsida</taxon>
        <taxon>eudicotyledons</taxon>
        <taxon>Gunneridae</taxon>
        <taxon>Pentapetalae</taxon>
        <taxon>rosids</taxon>
        <taxon>malvids</taxon>
        <taxon>Sapindales</taxon>
        <taxon>Sapindaceae</taxon>
        <taxon>Hippocastanoideae</taxon>
        <taxon>Acereae</taxon>
        <taxon>Acer</taxon>
    </lineage>
</organism>
<evidence type="ECO:0000256" key="3">
    <source>
        <dbReference type="ARBA" id="ARBA00022801"/>
    </source>
</evidence>
<sequence>MPDESTSNRGSPRASFPPRDSTEIAKDQQLSKWLKSPYTDPFRAQKNVDIIFQYTAFVNDPNLLFRNIGIEACVSQSFFRELEDPKEWLGSEHVDAYINLLCKRKNDITEKKRFPRKVVVLDCAFFVSRLHFRLHEWKITIYDSNAHLLPDNPRYREQQVLPLRRLFLLICKESGYYDMSKRKNRCLACMKAVRLASYQFPCQVDGRSYGVFMLKGIKYVMIGKEPNFNLVHQDIPGFRKQFAKDIFANSLEP</sequence>
<feature type="domain" description="Ubiquitin-like protease family profile" evidence="5">
    <location>
        <begin position="133"/>
        <end position="249"/>
    </location>
</feature>